<evidence type="ECO:0000256" key="7">
    <source>
        <dbReference type="ARBA" id="ARBA00022989"/>
    </source>
</evidence>
<keyword evidence="11" id="KW-0472">Membrane</keyword>
<reference evidence="13" key="1">
    <citation type="journal article" date="2021" name="Nat. Commun.">
        <title>Genetic determinants of endophytism in the Arabidopsis root mycobiome.</title>
        <authorList>
            <person name="Mesny F."/>
            <person name="Miyauchi S."/>
            <person name="Thiergart T."/>
            <person name="Pickel B."/>
            <person name="Atanasova L."/>
            <person name="Karlsson M."/>
            <person name="Huettel B."/>
            <person name="Barry K.W."/>
            <person name="Haridas S."/>
            <person name="Chen C."/>
            <person name="Bauer D."/>
            <person name="Andreopoulos W."/>
            <person name="Pangilinan J."/>
            <person name="LaButti K."/>
            <person name="Riley R."/>
            <person name="Lipzen A."/>
            <person name="Clum A."/>
            <person name="Drula E."/>
            <person name="Henrissat B."/>
            <person name="Kohler A."/>
            <person name="Grigoriev I.V."/>
            <person name="Martin F.M."/>
            <person name="Hacquard S."/>
        </authorList>
    </citation>
    <scope>NUCLEOTIDE SEQUENCE</scope>
    <source>
        <strain evidence="13">MPI-CAGE-CH-0230</strain>
    </source>
</reference>
<evidence type="ECO:0000256" key="11">
    <source>
        <dbReference type="ARBA" id="ARBA00023136"/>
    </source>
</evidence>
<evidence type="ECO:0000313" key="14">
    <source>
        <dbReference type="Proteomes" id="UP000756346"/>
    </source>
</evidence>
<comment type="caution">
    <text evidence="13">The sequence shown here is derived from an EMBL/GenBank/DDBJ whole genome shotgun (WGS) entry which is preliminary data.</text>
</comment>
<keyword evidence="14" id="KW-1185">Reference proteome</keyword>
<evidence type="ECO:0000256" key="10">
    <source>
        <dbReference type="ARBA" id="ARBA00023033"/>
    </source>
</evidence>
<evidence type="ECO:0000256" key="3">
    <source>
        <dbReference type="ARBA" id="ARBA00010617"/>
    </source>
</evidence>
<evidence type="ECO:0000256" key="1">
    <source>
        <dbReference type="ARBA" id="ARBA00001971"/>
    </source>
</evidence>
<comment type="cofactor">
    <cofactor evidence="1 12">
        <name>heme</name>
        <dbReference type="ChEBI" id="CHEBI:30413"/>
    </cofactor>
</comment>
<evidence type="ECO:0000256" key="2">
    <source>
        <dbReference type="ARBA" id="ARBA00004370"/>
    </source>
</evidence>
<dbReference type="GO" id="GO:0004497">
    <property type="term" value="F:monooxygenase activity"/>
    <property type="evidence" value="ECO:0007669"/>
    <property type="project" value="UniProtKB-KW"/>
</dbReference>
<dbReference type="AlphaFoldDB" id="A0A9P9BNB4"/>
<dbReference type="SUPFAM" id="SSF48264">
    <property type="entry name" value="Cytochrome P450"/>
    <property type="match status" value="1"/>
</dbReference>
<keyword evidence="10" id="KW-0503">Monooxygenase</keyword>
<dbReference type="InterPro" id="IPR036396">
    <property type="entry name" value="Cyt_P450_sf"/>
</dbReference>
<dbReference type="GO" id="GO:0016020">
    <property type="term" value="C:membrane"/>
    <property type="evidence" value="ECO:0007669"/>
    <property type="project" value="UniProtKB-SubCell"/>
</dbReference>
<keyword evidence="6 12" id="KW-0479">Metal-binding</keyword>
<organism evidence="13 14">
    <name type="scientific">Microdochium trichocladiopsis</name>
    <dbReference type="NCBI Taxonomy" id="1682393"/>
    <lineage>
        <taxon>Eukaryota</taxon>
        <taxon>Fungi</taxon>
        <taxon>Dikarya</taxon>
        <taxon>Ascomycota</taxon>
        <taxon>Pezizomycotina</taxon>
        <taxon>Sordariomycetes</taxon>
        <taxon>Xylariomycetidae</taxon>
        <taxon>Xylariales</taxon>
        <taxon>Microdochiaceae</taxon>
        <taxon>Microdochium</taxon>
    </lineage>
</organism>
<keyword evidence="5" id="KW-0812">Transmembrane</keyword>
<dbReference type="OrthoDB" id="1844152at2759"/>
<keyword evidence="4 12" id="KW-0349">Heme</keyword>
<evidence type="ECO:0000256" key="6">
    <source>
        <dbReference type="ARBA" id="ARBA00022723"/>
    </source>
</evidence>
<dbReference type="GeneID" id="70191842"/>
<name>A0A9P9BNB4_9PEZI</name>
<keyword evidence="9 12" id="KW-0408">Iron</keyword>
<sequence>MSTTSMLPLLADVSPTKAVIAAFAGWLLWLDYKRASISPKVEPVGATSLPIPIIGSWIAAIRFLRDPVKAVREGTRKTKNGMFKITTHQGEYVLVTDRAKVSEYLRAPDDVLSMQDGANDQQQIPFTMGYGVGHRTYHTSVVKGPVTKKINEKTPDMIDEASLALDELFGAPEEYTPFPLYDHMAMVVARIANRIYVGTRFCRNERYLRAAIDYAQYVVISAELIRVLPDWLKRIVVPYMPCTTYRKMAEVYLADFIRERLEERGDESDDKPDDLLQWLVDAAPPIEKTVPQLSERLMALNVGSIHTRVMTFTGAPYILAENSEKYTAMLREEVEASLVDGRIAVESLNKLPKMDSFLRESARCSNLGMLNSPTVAMQRNARQQFTFSDGTVIPKGAKVGSPTLITHYDPEVYANPEVFDPLRWYNEAREHGTAQKTILTTGPNFNVFGAGRHPCPGRFLATHEMKIILSMLLLRYDFKFADGVKAKPLYIATMSLPDTMVNVLFRRRQV</sequence>
<dbReference type="PANTHER" id="PTHR46206:SF5">
    <property type="entry name" value="P450, PUTATIVE (EUROFUNG)-RELATED"/>
    <property type="match status" value="1"/>
</dbReference>
<evidence type="ECO:0000256" key="8">
    <source>
        <dbReference type="ARBA" id="ARBA00023002"/>
    </source>
</evidence>
<keyword evidence="8" id="KW-0560">Oxidoreductase</keyword>
<dbReference type="InterPro" id="IPR001128">
    <property type="entry name" value="Cyt_P450"/>
</dbReference>
<evidence type="ECO:0000256" key="5">
    <source>
        <dbReference type="ARBA" id="ARBA00022692"/>
    </source>
</evidence>
<dbReference type="GO" id="GO:0016705">
    <property type="term" value="F:oxidoreductase activity, acting on paired donors, with incorporation or reduction of molecular oxygen"/>
    <property type="evidence" value="ECO:0007669"/>
    <property type="project" value="InterPro"/>
</dbReference>
<evidence type="ECO:0000256" key="12">
    <source>
        <dbReference type="PIRSR" id="PIRSR602403-1"/>
    </source>
</evidence>
<keyword evidence="7" id="KW-1133">Transmembrane helix</keyword>
<dbReference type="EMBL" id="JAGTJQ010000010">
    <property type="protein sequence ID" value="KAH7020713.1"/>
    <property type="molecule type" value="Genomic_DNA"/>
</dbReference>
<evidence type="ECO:0000256" key="9">
    <source>
        <dbReference type="ARBA" id="ARBA00023004"/>
    </source>
</evidence>
<dbReference type="Gene3D" id="1.10.630.10">
    <property type="entry name" value="Cytochrome P450"/>
    <property type="match status" value="1"/>
</dbReference>
<proteinExistence type="inferred from homology"/>
<dbReference type="PRINTS" id="PR00465">
    <property type="entry name" value="EP450IV"/>
</dbReference>
<dbReference type="RefSeq" id="XP_046006914.1">
    <property type="nucleotide sequence ID" value="XM_046162296.1"/>
</dbReference>
<dbReference type="CDD" id="cd11041">
    <property type="entry name" value="CYP503A1-like"/>
    <property type="match status" value="1"/>
</dbReference>
<comment type="subcellular location">
    <subcellularLocation>
        <location evidence="2">Membrane</location>
    </subcellularLocation>
</comment>
<gene>
    <name evidence="13" type="ORF">B0I36DRAFT_424764</name>
</gene>
<dbReference type="InterPro" id="IPR002403">
    <property type="entry name" value="Cyt_P450_E_grp-IV"/>
</dbReference>
<protein>
    <submittedName>
        <fullName evidence="13">Cytochrome P450</fullName>
    </submittedName>
</protein>
<comment type="similarity">
    <text evidence="3">Belongs to the cytochrome P450 family.</text>
</comment>
<dbReference type="GO" id="GO:0005506">
    <property type="term" value="F:iron ion binding"/>
    <property type="evidence" value="ECO:0007669"/>
    <property type="project" value="InterPro"/>
</dbReference>
<feature type="binding site" description="axial binding residue" evidence="12">
    <location>
        <position position="455"/>
    </location>
    <ligand>
        <name>heme</name>
        <dbReference type="ChEBI" id="CHEBI:30413"/>
    </ligand>
    <ligandPart>
        <name>Fe</name>
        <dbReference type="ChEBI" id="CHEBI:18248"/>
    </ligandPart>
</feature>
<dbReference type="GO" id="GO:0020037">
    <property type="term" value="F:heme binding"/>
    <property type="evidence" value="ECO:0007669"/>
    <property type="project" value="InterPro"/>
</dbReference>
<dbReference type="Pfam" id="PF00067">
    <property type="entry name" value="p450"/>
    <property type="match status" value="1"/>
</dbReference>
<evidence type="ECO:0000256" key="4">
    <source>
        <dbReference type="ARBA" id="ARBA00022617"/>
    </source>
</evidence>
<evidence type="ECO:0000313" key="13">
    <source>
        <dbReference type="EMBL" id="KAH7020713.1"/>
    </source>
</evidence>
<accession>A0A9P9BNB4</accession>
<dbReference type="Proteomes" id="UP000756346">
    <property type="component" value="Unassembled WGS sequence"/>
</dbReference>
<dbReference type="PANTHER" id="PTHR46206">
    <property type="entry name" value="CYTOCHROME P450"/>
    <property type="match status" value="1"/>
</dbReference>